<protein>
    <submittedName>
        <fullName evidence="3">Zn-dependent peptidase ImmA, M78 family</fullName>
    </submittedName>
</protein>
<dbReference type="Pfam" id="PF06114">
    <property type="entry name" value="Peptidase_M78"/>
    <property type="match status" value="1"/>
</dbReference>
<dbReference type="STRING" id="1114924.SAMN05216258_1327"/>
<dbReference type="Gene3D" id="1.10.10.2910">
    <property type="match status" value="1"/>
</dbReference>
<comment type="similarity">
    <text evidence="1">Belongs to the short-chain fatty acyl-CoA assimilation regulator (ScfR) family.</text>
</comment>
<feature type="domain" description="HTH cro/C1-type" evidence="2">
    <location>
        <begin position="6"/>
        <end position="62"/>
    </location>
</feature>
<dbReference type="AlphaFoldDB" id="A0A1I3Q9H8"/>
<accession>A0A1I3Q9H8</accession>
<dbReference type="InterPro" id="IPR001387">
    <property type="entry name" value="Cro/C1-type_HTH"/>
</dbReference>
<organism evidence="3 4">
    <name type="scientific">Albimonas pacifica</name>
    <dbReference type="NCBI Taxonomy" id="1114924"/>
    <lineage>
        <taxon>Bacteria</taxon>
        <taxon>Pseudomonadati</taxon>
        <taxon>Pseudomonadota</taxon>
        <taxon>Alphaproteobacteria</taxon>
        <taxon>Rhodobacterales</taxon>
        <taxon>Paracoccaceae</taxon>
        <taxon>Albimonas</taxon>
    </lineage>
</organism>
<dbReference type="Gene3D" id="1.10.260.40">
    <property type="entry name" value="lambda repressor-like DNA-binding domains"/>
    <property type="match status" value="1"/>
</dbReference>
<dbReference type="InterPro" id="IPR052345">
    <property type="entry name" value="Rad_response_metalloprotease"/>
</dbReference>
<evidence type="ECO:0000256" key="1">
    <source>
        <dbReference type="ARBA" id="ARBA00007227"/>
    </source>
</evidence>
<dbReference type="RefSeq" id="WP_092866387.1">
    <property type="nucleotide sequence ID" value="NZ_FOQH01000032.1"/>
</dbReference>
<reference evidence="3 4" key="1">
    <citation type="submission" date="2016-10" db="EMBL/GenBank/DDBJ databases">
        <authorList>
            <person name="de Groot N.N."/>
        </authorList>
    </citation>
    <scope>NUCLEOTIDE SEQUENCE [LARGE SCALE GENOMIC DNA]</scope>
    <source>
        <strain evidence="3 4">CGMCC 1.11030</strain>
    </source>
</reference>
<dbReference type="SMART" id="SM00530">
    <property type="entry name" value="HTH_XRE"/>
    <property type="match status" value="1"/>
</dbReference>
<gene>
    <name evidence="3" type="ORF">SAMN05216258_1327</name>
</gene>
<dbReference type="InterPro" id="IPR010982">
    <property type="entry name" value="Lambda_DNA-bd_dom_sf"/>
</dbReference>
<dbReference type="SUPFAM" id="SSF47413">
    <property type="entry name" value="lambda repressor-like DNA-binding domains"/>
    <property type="match status" value="1"/>
</dbReference>
<sequence>MIGQRLKLARAAAGLSLRELEEKIGNRVTAQAIGKYERNESMPSSGVLMALASALDVSVDYLVGDQDMALEGIEFRKKKITGKREEAQVEAQVLHLLERYLMVEEALNLASVEWDKPREAPYPVRQGLSEADRAAESLRDHWGLGVDPIPNLVELLEEHGIKVLSIDLTNIDGLTAQVRRVRKGSVPVIVVNGKDWGERQRFTLAHELGHMIMDVGDGVDPEKAAHRFAGAFLMPADALWSEIGKNRTSIGGDELFALKKLFGVSVQAITYRCKDLGIFSEPLFRRLFQEFNRLGWRSPPYEEPYALKGEKPTRFRRLTFRALAEGAVSEPKAAELLGLSVRELNQMMEVQPPQLPQAVNGA</sequence>
<dbReference type="PANTHER" id="PTHR43236:SF1">
    <property type="entry name" value="BLL7220 PROTEIN"/>
    <property type="match status" value="1"/>
</dbReference>
<name>A0A1I3Q9H8_9RHOB</name>
<dbReference type="PANTHER" id="PTHR43236">
    <property type="entry name" value="ANTITOXIN HIGA1"/>
    <property type="match status" value="1"/>
</dbReference>
<evidence type="ECO:0000313" key="3">
    <source>
        <dbReference type="EMBL" id="SFJ30558.1"/>
    </source>
</evidence>
<evidence type="ECO:0000259" key="2">
    <source>
        <dbReference type="PROSITE" id="PS50943"/>
    </source>
</evidence>
<dbReference type="GO" id="GO:0003677">
    <property type="term" value="F:DNA binding"/>
    <property type="evidence" value="ECO:0007669"/>
    <property type="project" value="InterPro"/>
</dbReference>
<dbReference type="EMBL" id="FOQH01000032">
    <property type="protein sequence ID" value="SFJ30558.1"/>
    <property type="molecule type" value="Genomic_DNA"/>
</dbReference>
<dbReference type="PROSITE" id="PS50943">
    <property type="entry name" value="HTH_CROC1"/>
    <property type="match status" value="1"/>
</dbReference>
<dbReference type="CDD" id="cd00093">
    <property type="entry name" value="HTH_XRE"/>
    <property type="match status" value="1"/>
</dbReference>
<keyword evidence="4" id="KW-1185">Reference proteome</keyword>
<dbReference type="InterPro" id="IPR010359">
    <property type="entry name" value="IrrE_HExxH"/>
</dbReference>
<dbReference type="Pfam" id="PF01381">
    <property type="entry name" value="HTH_3"/>
    <property type="match status" value="1"/>
</dbReference>
<dbReference type="Proteomes" id="UP000199377">
    <property type="component" value="Unassembled WGS sequence"/>
</dbReference>
<dbReference type="OrthoDB" id="9794834at2"/>
<proteinExistence type="inferred from homology"/>
<evidence type="ECO:0000313" key="4">
    <source>
        <dbReference type="Proteomes" id="UP000199377"/>
    </source>
</evidence>